<evidence type="ECO:0000313" key="4">
    <source>
        <dbReference type="EMBL" id="KAL1188842.1"/>
    </source>
</evidence>
<sequence>MALWMEAGSTPTTENEKADLEAISALKESAAIEFKEQGNECVRKGKKHYSEAVEFYTKAINQGVLSDSETSILFSNRAHVNLLLGNYRRALTDADESIRLCQDNVKAVYRAAKASMSLDLLDDAKSYCEKGIKNDQSNEDLKKLLKQVNSKKQEKEQHEAQVSRALVEAKTCLSAIENRGVKIGKAMYRELTGLKKPMLDKNNILHWPVLLLYAEAMTSDFVEDFCETDMFATHLDMISFFSVFISFFLFLNLISITDYLCSVHFLSFLSGLNMFSEDSPPLPWDKNNDYTRNVIELYYEASSGTPLPRSRVLQYLLEGTKGSQAETSGEEDTSFTKTPSNRSSGMVKVNERRTLHEVLKEPNFVIPQIPVFYIVSKRSKFYKNFVSGKWSPPS</sequence>
<evidence type="ECO:0000256" key="3">
    <source>
        <dbReference type="SAM" id="Phobius"/>
    </source>
</evidence>
<evidence type="ECO:0000313" key="5">
    <source>
        <dbReference type="Proteomes" id="UP001558713"/>
    </source>
</evidence>
<dbReference type="SUPFAM" id="SSF48452">
    <property type="entry name" value="TPR-like"/>
    <property type="match status" value="1"/>
</dbReference>
<dbReference type="CDD" id="cd21377">
    <property type="entry name" value="CTWD_Cns1-like"/>
    <property type="match status" value="1"/>
</dbReference>
<dbReference type="Gene3D" id="1.25.40.10">
    <property type="entry name" value="Tetratricopeptide repeat domain"/>
    <property type="match status" value="1"/>
</dbReference>
<evidence type="ECO:0000256" key="2">
    <source>
        <dbReference type="SAM" id="MobiDB-lite"/>
    </source>
</evidence>
<dbReference type="InterPro" id="IPR011990">
    <property type="entry name" value="TPR-like_helical_dom_sf"/>
</dbReference>
<dbReference type="SMART" id="SM00028">
    <property type="entry name" value="TPR"/>
    <property type="match status" value="2"/>
</dbReference>
<keyword evidence="1" id="KW-0175">Coiled coil</keyword>
<dbReference type="InterPro" id="IPR019734">
    <property type="entry name" value="TPR_rpt"/>
</dbReference>
<proteinExistence type="predicted"/>
<evidence type="ECO:0000256" key="1">
    <source>
        <dbReference type="SAM" id="Coils"/>
    </source>
</evidence>
<dbReference type="PANTHER" id="PTHR46035">
    <property type="entry name" value="TETRATRICOPEPTIDE REPEAT PROTEIN 4"/>
    <property type="match status" value="1"/>
</dbReference>
<comment type="caution">
    <text evidence="4">The sequence shown here is derived from an EMBL/GenBank/DDBJ whole genome shotgun (WGS) entry which is preliminary data.</text>
</comment>
<protein>
    <submittedName>
        <fullName evidence="4">SGT1-like protein</fullName>
    </submittedName>
</protein>
<feature type="transmembrane region" description="Helical" evidence="3">
    <location>
        <begin position="237"/>
        <end position="261"/>
    </location>
</feature>
<gene>
    <name evidence="4" type="ORF">V5N11_022002</name>
</gene>
<dbReference type="Proteomes" id="UP001558713">
    <property type="component" value="Unassembled WGS sequence"/>
</dbReference>
<keyword evidence="3" id="KW-0472">Membrane</keyword>
<accession>A0ABD0Z294</accession>
<feature type="compositionally biased region" description="Polar residues" evidence="2">
    <location>
        <begin position="335"/>
        <end position="344"/>
    </location>
</feature>
<dbReference type="AlphaFoldDB" id="A0ABD0Z294"/>
<organism evidence="4 5">
    <name type="scientific">Cardamine amara subsp. amara</name>
    <dbReference type="NCBI Taxonomy" id="228776"/>
    <lineage>
        <taxon>Eukaryota</taxon>
        <taxon>Viridiplantae</taxon>
        <taxon>Streptophyta</taxon>
        <taxon>Embryophyta</taxon>
        <taxon>Tracheophyta</taxon>
        <taxon>Spermatophyta</taxon>
        <taxon>Magnoliopsida</taxon>
        <taxon>eudicotyledons</taxon>
        <taxon>Gunneridae</taxon>
        <taxon>Pentapetalae</taxon>
        <taxon>rosids</taxon>
        <taxon>malvids</taxon>
        <taxon>Brassicales</taxon>
        <taxon>Brassicaceae</taxon>
        <taxon>Cardamineae</taxon>
        <taxon>Cardamine</taxon>
    </lineage>
</organism>
<keyword evidence="3" id="KW-0812">Transmembrane</keyword>
<keyword evidence="3" id="KW-1133">Transmembrane helix</keyword>
<name>A0ABD0Z294_CARAN</name>
<dbReference type="EMBL" id="JBANAX010000912">
    <property type="protein sequence ID" value="KAL1188842.1"/>
    <property type="molecule type" value="Genomic_DNA"/>
</dbReference>
<keyword evidence="5" id="KW-1185">Reference proteome</keyword>
<feature type="region of interest" description="Disordered" evidence="2">
    <location>
        <begin position="323"/>
        <end position="345"/>
    </location>
</feature>
<dbReference type="PANTHER" id="PTHR46035:SF1">
    <property type="entry name" value="TETRATRICOPEPTIDE REPEAT PROTEIN 4"/>
    <property type="match status" value="1"/>
</dbReference>
<feature type="coiled-coil region" evidence="1">
    <location>
        <begin position="134"/>
        <end position="168"/>
    </location>
</feature>
<reference evidence="4 5" key="1">
    <citation type="submission" date="2024-04" db="EMBL/GenBank/DDBJ databases">
        <title>Genome assembly C_amara_ONT_v2.</title>
        <authorList>
            <person name="Yant L."/>
            <person name="Moore C."/>
            <person name="Slenker M."/>
        </authorList>
    </citation>
    <scope>NUCLEOTIDE SEQUENCE [LARGE SCALE GENOMIC DNA]</scope>
    <source>
        <tissue evidence="4">Leaf</tissue>
    </source>
</reference>